<organism evidence="2">
    <name type="scientific">Lygus hesperus</name>
    <name type="common">Western plant bug</name>
    <dbReference type="NCBI Taxonomy" id="30085"/>
    <lineage>
        <taxon>Eukaryota</taxon>
        <taxon>Metazoa</taxon>
        <taxon>Ecdysozoa</taxon>
        <taxon>Arthropoda</taxon>
        <taxon>Hexapoda</taxon>
        <taxon>Insecta</taxon>
        <taxon>Pterygota</taxon>
        <taxon>Neoptera</taxon>
        <taxon>Paraneoptera</taxon>
        <taxon>Hemiptera</taxon>
        <taxon>Heteroptera</taxon>
        <taxon>Panheteroptera</taxon>
        <taxon>Cimicomorpha</taxon>
        <taxon>Miridae</taxon>
        <taxon>Mirini</taxon>
        <taxon>Lygus</taxon>
    </lineage>
</organism>
<evidence type="ECO:0000313" key="2">
    <source>
        <dbReference type="EMBL" id="JAQ09498.1"/>
    </source>
</evidence>
<evidence type="ECO:0000256" key="1">
    <source>
        <dbReference type="SAM" id="Phobius"/>
    </source>
</evidence>
<dbReference type="EMBL" id="GDHC01009131">
    <property type="protein sequence ID" value="JAQ09498.1"/>
    <property type="molecule type" value="Transcribed_RNA"/>
</dbReference>
<keyword evidence="1" id="KW-1133">Transmembrane helix</keyword>
<keyword evidence="1" id="KW-0812">Transmembrane</keyword>
<protein>
    <submittedName>
        <fullName evidence="2">Uncharacterized protein</fullName>
    </submittedName>
</protein>
<dbReference type="AlphaFoldDB" id="A0A146LNL8"/>
<name>A0A146LNL8_LYGHE</name>
<accession>A0A146LNL8</accession>
<reference evidence="2" key="1">
    <citation type="journal article" date="2016" name="Gigascience">
        <title>De novo construction of an expanded transcriptome assembly for the western tarnished plant bug, Lygus hesperus.</title>
        <authorList>
            <person name="Tassone E.E."/>
            <person name="Geib S.M."/>
            <person name="Hall B."/>
            <person name="Fabrick J.A."/>
            <person name="Brent C.S."/>
            <person name="Hull J.J."/>
        </authorList>
    </citation>
    <scope>NUCLEOTIDE SEQUENCE</scope>
</reference>
<proteinExistence type="predicted"/>
<feature type="transmembrane region" description="Helical" evidence="1">
    <location>
        <begin position="16"/>
        <end position="38"/>
    </location>
</feature>
<keyword evidence="1" id="KW-0472">Membrane</keyword>
<sequence length="159" mass="18478">MLYLSLCRCIQKLCKIIFGYVVSLFSCYLSLLFMLVYMPVYSVLLGPAERACDEFISRWCRENRLVINSSKCVSIKFATSHSVTDLMLLKNRNIENHHKFLRVTVSENLKLNGHTDVLATELSSALFCICRPSMVIDEDHLKSIYYRKFQSLLLYRAVF</sequence>
<gene>
    <name evidence="2" type="ORF">g.17909</name>
</gene>